<evidence type="ECO:0000256" key="3">
    <source>
        <dbReference type="ARBA" id="ARBA00023015"/>
    </source>
</evidence>
<keyword evidence="2 6" id="KW-0479">Metal-binding</keyword>
<dbReference type="GO" id="GO:0016151">
    <property type="term" value="F:nickel cation binding"/>
    <property type="evidence" value="ECO:0007669"/>
    <property type="project" value="UniProtKB-UniRule"/>
</dbReference>
<keyword evidence="4 6" id="KW-0238">DNA-binding</keyword>
<organism evidence="9 10">
    <name type="scientific">Brockia lithotrophica</name>
    <dbReference type="NCBI Taxonomy" id="933949"/>
    <lineage>
        <taxon>Bacteria</taxon>
        <taxon>Bacillati</taxon>
        <taxon>Bacillota</taxon>
        <taxon>Bacilli</taxon>
        <taxon>Bacillales</taxon>
        <taxon>Bacillales Family X. Incertae Sedis</taxon>
        <taxon>Brockia</taxon>
    </lineage>
</organism>
<dbReference type="InterPro" id="IPR050192">
    <property type="entry name" value="CopG/NikR_regulator"/>
</dbReference>
<dbReference type="PANTHER" id="PTHR34719:SF2">
    <property type="entry name" value="NICKEL-RESPONSIVE REGULATOR"/>
    <property type="match status" value="1"/>
</dbReference>
<evidence type="ECO:0000259" key="8">
    <source>
        <dbReference type="Pfam" id="PF08753"/>
    </source>
</evidence>
<comment type="caution">
    <text evidence="9">The sequence shown here is derived from an EMBL/GenBank/DDBJ whole genome shotgun (WGS) entry which is preliminary data.</text>
</comment>
<keyword evidence="1 6" id="KW-0533">Nickel</keyword>
<dbReference type="InterPro" id="IPR014864">
    <property type="entry name" value="TF_NikR_Ni-bd_C"/>
</dbReference>
<name>A0A2T5G7P3_9BACL</name>
<dbReference type="InterPro" id="IPR022988">
    <property type="entry name" value="Ni_resp_reg_NikR"/>
</dbReference>
<evidence type="ECO:0000256" key="2">
    <source>
        <dbReference type="ARBA" id="ARBA00022723"/>
    </source>
</evidence>
<feature type="region of interest" description="Disordered" evidence="7">
    <location>
        <begin position="158"/>
        <end position="182"/>
    </location>
</feature>
<comment type="similarity">
    <text evidence="6">Belongs to the transcriptional regulatory CopG/NikR family.</text>
</comment>
<evidence type="ECO:0000256" key="6">
    <source>
        <dbReference type="HAMAP-Rule" id="MF_00476"/>
    </source>
</evidence>
<feature type="binding site" evidence="6">
    <location>
        <position position="91"/>
    </location>
    <ligand>
        <name>Ni(2+)</name>
        <dbReference type="ChEBI" id="CHEBI:49786"/>
    </ligand>
</feature>
<dbReference type="GO" id="GO:0003677">
    <property type="term" value="F:DNA binding"/>
    <property type="evidence" value="ECO:0007669"/>
    <property type="project" value="UniProtKB-KW"/>
</dbReference>
<feature type="binding site" evidence="6">
    <location>
        <position position="93"/>
    </location>
    <ligand>
        <name>Ni(2+)</name>
        <dbReference type="ChEBI" id="CHEBI:49786"/>
    </ligand>
</feature>
<protein>
    <recommendedName>
        <fullName evidence="6">Putative nickel-responsive regulator</fullName>
    </recommendedName>
</protein>
<dbReference type="InterPro" id="IPR045865">
    <property type="entry name" value="ACT-like_dom_sf"/>
</dbReference>
<dbReference type="GO" id="GO:0003700">
    <property type="term" value="F:DNA-binding transcription factor activity"/>
    <property type="evidence" value="ECO:0007669"/>
    <property type="project" value="UniProtKB-UniRule"/>
</dbReference>
<evidence type="ECO:0000256" key="4">
    <source>
        <dbReference type="ARBA" id="ARBA00023125"/>
    </source>
</evidence>
<dbReference type="AlphaFoldDB" id="A0A2T5G7P3"/>
<dbReference type="Proteomes" id="UP000244016">
    <property type="component" value="Unassembled WGS sequence"/>
</dbReference>
<keyword evidence="5 6" id="KW-0804">Transcription</keyword>
<dbReference type="CDD" id="cd22231">
    <property type="entry name" value="RHH_NikR_HicB-like"/>
    <property type="match status" value="1"/>
</dbReference>
<dbReference type="HAMAP" id="MF_00476">
    <property type="entry name" value="NikR"/>
    <property type="match status" value="1"/>
</dbReference>
<feature type="binding site" evidence="6">
    <location>
        <position position="80"/>
    </location>
    <ligand>
        <name>Ni(2+)</name>
        <dbReference type="ChEBI" id="CHEBI:49786"/>
    </ligand>
</feature>
<evidence type="ECO:0000313" key="9">
    <source>
        <dbReference type="EMBL" id="PTQ52204.1"/>
    </source>
</evidence>
<accession>A0A2T5G7P3</accession>
<dbReference type="NCBIfam" id="NF002815">
    <property type="entry name" value="PRK02967.1"/>
    <property type="match status" value="1"/>
</dbReference>
<dbReference type="Pfam" id="PF08753">
    <property type="entry name" value="NikR_C"/>
    <property type="match status" value="1"/>
</dbReference>
<dbReference type="NCBIfam" id="NF003381">
    <property type="entry name" value="PRK04460.1"/>
    <property type="match status" value="1"/>
</dbReference>
<dbReference type="SUPFAM" id="SSF47598">
    <property type="entry name" value="Ribbon-helix-helix"/>
    <property type="match status" value="1"/>
</dbReference>
<comment type="cofactor">
    <cofactor evidence="6">
        <name>Ni(2+)</name>
        <dbReference type="ChEBI" id="CHEBI:49786"/>
    </cofactor>
    <text evidence="6">Binds 1 nickel ion per subunit.</text>
</comment>
<dbReference type="PANTHER" id="PTHR34719">
    <property type="entry name" value="NICKEL-RESPONSIVE REGULATOR"/>
    <property type="match status" value="1"/>
</dbReference>
<feature type="binding site" evidence="6">
    <location>
        <position position="99"/>
    </location>
    <ligand>
        <name>Ni(2+)</name>
        <dbReference type="ChEBI" id="CHEBI:49786"/>
    </ligand>
</feature>
<dbReference type="Gene3D" id="1.10.1220.10">
    <property type="entry name" value="Met repressor-like"/>
    <property type="match status" value="1"/>
</dbReference>
<dbReference type="InterPro" id="IPR013321">
    <property type="entry name" value="Arc_rbn_hlx_hlx"/>
</dbReference>
<dbReference type="NCBIfam" id="NF002169">
    <property type="entry name" value="PRK01002.1"/>
    <property type="match status" value="1"/>
</dbReference>
<dbReference type="InterPro" id="IPR027271">
    <property type="entry name" value="Acetolactate_synth/TF_NikR_C"/>
</dbReference>
<reference evidence="9 10" key="1">
    <citation type="submission" date="2017-08" db="EMBL/GenBank/DDBJ databases">
        <title>Burning lignite coal seam in the remote Altai Mountains harbors a hydrogen-driven thermophilic microbial community.</title>
        <authorList>
            <person name="Kadnikov V.V."/>
            <person name="Mardanov A.V."/>
            <person name="Ivasenko D."/>
            <person name="Beletsky A.V."/>
            <person name="Karnachuk O.V."/>
            <person name="Ravin N.V."/>
        </authorList>
    </citation>
    <scope>NUCLEOTIDE SEQUENCE [LARGE SCALE GENOMIC DNA]</scope>
    <source>
        <strain evidence="9">AL31</strain>
    </source>
</reference>
<dbReference type="GO" id="GO:0010045">
    <property type="term" value="P:response to nickel cation"/>
    <property type="evidence" value="ECO:0007669"/>
    <property type="project" value="InterPro"/>
</dbReference>
<evidence type="ECO:0000313" key="10">
    <source>
        <dbReference type="Proteomes" id="UP000244016"/>
    </source>
</evidence>
<gene>
    <name evidence="9" type="ORF">BLITH_1171</name>
</gene>
<dbReference type="Gene3D" id="3.30.70.1150">
    <property type="entry name" value="ACT-like. Chain A, domain 2"/>
    <property type="match status" value="1"/>
</dbReference>
<keyword evidence="3 6" id="KW-0805">Transcription regulation</keyword>
<feature type="domain" description="Transcription factor NikR nickel binding C-terminal" evidence="8">
    <location>
        <begin position="57"/>
        <end position="133"/>
    </location>
</feature>
<dbReference type="EMBL" id="PEBW01000003">
    <property type="protein sequence ID" value="PTQ52204.1"/>
    <property type="molecule type" value="Genomic_DNA"/>
</dbReference>
<dbReference type="InterPro" id="IPR010985">
    <property type="entry name" value="Ribbon_hlx_hlx"/>
</dbReference>
<proteinExistence type="inferred from homology"/>
<evidence type="ECO:0000256" key="5">
    <source>
        <dbReference type="ARBA" id="ARBA00023163"/>
    </source>
</evidence>
<sequence length="182" mass="20513">MSDDLVRFGVSFPGNLLRQFDAFLAEQGYSNRSEAIRDLVRKAILDPKKVDPEAVVAGAIIVAYDHHVSNLPVVLMELEHTFYDVIITTVHVHLTLTQCMEVVLVRGKFARLEALHEQIQTLRGVTFSELTVTYLKDQLRLEDRSVVRLNYDLKHEHAGETLEENPSGTFPSGPGVRTERSS</sequence>
<evidence type="ECO:0000256" key="7">
    <source>
        <dbReference type="SAM" id="MobiDB-lite"/>
    </source>
</evidence>
<comment type="function">
    <text evidence="6">Transcriptional regulator.</text>
</comment>
<evidence type="ECO:0000256" key="1">
    <source>
        <dbReference type="ARBA" id="ARBA00022596"/>
    </source>
</evidence>
<dbReference type="SUPFAM" id="SSF55021">
    <property type="entry name" value="ACT-like"/>
    <property type="match status" value="1"/>
</dbReference>